<dbReference type="SUPFAM" id="SSF51695">
    <property type="entry name" value="PLC-like phosphodiesterases"/>
    <property type="match status" value="1"/>
</dbReference>
<evidence type="ECO:0000313" key="2">
    <source>
        <dbReference type="EMBL" id="MEN0644513.1"/>
    </source>
</evidence>
<dbReference type="Proteomes" id="UP001418796">
    <property type="component" value="Unassembled WGS sequence"/>
</dbReference>
<organism evidence="2 3">
    <name type="scientific">Alkalicoccobacillus gibsonii</name>
    <dbReference type="NCBI Taxonomy" id="79881"/>
    <lineage>
        <taxon>Bacteria</taxon>
        <taxon>Bacillati</taxon>
        <taxon>Bacillota</taxon>
        <taxon>Bacilli</taxon>
        <taxon>Bacillales</taxon>
        <taxon>Bacillaceae</taxon>
        <taxon>Alkalicoccobacillus</taxon>
    </lineage>
</organism>
<feature type="domain" description="GP-PDE" evidence="1">
    <location>
        <begin position="150"/>
        <end position="374"/>
    </location>
</feature>
<protein>
    <submittedName>
        <fullName evidence="2">Glycerophosphodiester phosphodiesterase family protein</fullName>
    </submittedName>
</protein>
<dbReference type="PANTHER" id="PTHR46211:SF14">
    <property type="entry name" value="GLYCEROPHOSPHODIESTER PHOSPHODIESTERASE"/>
    <property type="match status" value="1"/>
</dbReference>
<dbReference type="PANTHER" id="PTHR46211">
    <property type="entry name" value="GLYCEROPHOSPHORYL DIESTER PHOSPHODIESTERASE"/>
    <property type="match status" value="1"/>
</dbReference>
<keyword evidence="3" id="KW-1185">Reference proteome</keyword>
<dbReference type="InterPro" id="IPR017946">
    <property type="entry name" value="PLC-like_Pdiesterase_TIM-brl"/>
</dbReference>
<dbReference type="Gene3D" id="3.20.20.190">
    <property type="entry name" value="Phosphatidylinositol (PI) phosphodiesterase"/>
    <property type="match status" value="1"/>
</dbReference>
<dbReference type="EMBL" id="JBCITK010000001">
    <property type="protein sequence ID" value="MEN0644513.1"/>
    <property type="molecule type" value="Genomic_DNA"/>
</dbReference>
<evidence type="ECO:0000259" key="1">
    <source>
        <dbReference type="PROSITE" id="PS51704"/>
    </source>
</evidence>
<accession>A0ABU9VKT0</accession>
<dbReference type="InterPro" id="IPR030395">
    <property type="entry name" value="GP_PDE_dom"/>
</dbReference>
<proteinExistence type="predicted"/>
<name>A0ABU9VKT0_9BACI</name>
<comment type="caution">
    <text evidence="2">The sequence shown here is derived from an EMBL/GenBank/DDBJ whole genome shotgun (WGS) entry which is preliminary data.</text>
</comment>
<dbReference type="PROSITE" id="PS51704">
    <property type="entry name" value="GP_PDE"/>
    <property type="match status" value="1"/>
</dbReference>
<evidence type="ECO:0000313" key="3">
    <source>
        <dbReference type="Proteomes" id="UP001418796"/>
    </source>
</evidence>
<dbReference type="Pfam" id="PF03009">
    <property type="entry name" value="GDPD"/>
    <property type="match status" value="1"/>
</dbReference>
<dbReference type="RefSeq" id="WP_343131192.1">
    <property type="nucleotide sequence ID" value="NZ_JBCITK010000001.1"/>
</dbReference>
<gene>
    <name evidence="2" type="ORF">MKY91_15275</name>
</gene>
<reference evidence="2 3" key="1">
    <citation type="submission" date="2024-03" db="EMBL/GenBank/DDBJ databases">
        <title>Bacilli Hybrid Assemblies.</title>
        <authorList>
            <person name="Kovac J."/>
        </authorList>
    </citation>
    <scope>NUCLEOTIDE SEQUENCE [LARGE SCALE GENOMIC DNA]</scope>
    <source>
        <strain evidence="2 3">FSL R7-0666</strain>
    </source>
</reference>
<sequence>MKKLITSCHTTVLQVESEETLDVLRLQLKRLKRTQIIFLSTQLRLLKKIEMAFPRHRRVYKSTITNWNINDLIVHLNRYRIRTIMLEPETASSLSHSLRKHAFSIWSKAENQSNLHDLMVSGVQSISVPIESEIIPLWDDYSHLRILHRPVFIAHRGACQLKQENTLAAFKWASRFGADILETDVRETKDGHLVLFHDSTLKRLTGDRRRVAQLTLKEMNSLTPVVELETFLATYQHTSHTLLVELKEEHIVQSVVKLIQKYELWHQVHIQSFLPKVLKDVQALEPQLGISLLYSHNKGSRVHHSEAIVKETLLHTQASFNPKIRRSKLFSKHHRDGIQSFYWTIRTKKELEKQWSQGTLGLIMDCIQYINWYPVQMNVSSLPTRNKRDTISFPAQEQAIFSDGSNEWVPVEWYVQTKSELRRVTEEVKTDTSIHVFCVYRVYLNGVSHSICSALIHI</sequence>